<dbReference type="AlphaFoldDB" id="A0A7R8CYT8"/>
<dbReference type="Gene3D" id="4.10.280.10">
    <property type="entry name" value="Helix-loop-helix DNA-binding domain"/>
    <property type="match status" value="1"/>
</dbReference>
<dbReference type="Proteomes" id="UP000675881">
    <property type="component" value="Chromosome 6"/>
</dbReference>
<dbReference type="EMBL" id="HG994585">
    <property type="protein sequence ID" value="CAF2971641.1"/>
    <property type="molecule type" value="Genomic_DNA"/>
</dbReference>
<dbReference type="GO" id="GO:0000981">
    <property type="term" value="F:DNA-binding transcription factor activity, RNA polymerase II-specific"/>
    <property type="evidence" value="ECO:0007669"/>
    <property type="project" value="TreeGrafter"/>
</dbReference>
<feature type="domain" description="BHLH" evidence="2">
    <location>
        <begin position="1"/>
        <end position="52"/>
    </location>
</feature>
<gene>
    <name evidence="3" type="ORF">LSAA_12275</name>
</gene>
<keyword evidence="4" id="KW-1185">Reference proteome</keyword>
<dbReference type="SUPFAM" id="SSF47459">
    <property type="entry name" value="HLH, helix-loop-helix DNA-binding domain"/>
    <property type="match status" value="1"/>
</dbReference>
<evidence type="ECO:0000259" key="2">
    <source>
        <dbReference type="PROSITE" id="PS50888"/>
    </source>
</evidence>
<evidence type="ECO:0000313" key="4">
    <source>
        <dbReference type="Proteomes" id="UP000675881"/>
    </source>
</evidence>
<organism evidence="3 4">
    <name type="scientific">Lepeophtheirus salmonis</name>
    <name type="common">Salmon louse</name>
    <name type="synonym">Caligus salmonis</name>
    <dbReference type="NCBI Taxonomy" id="72036"/>
    <lineage>
        <taxon>Eukaryota</taxon>
        <taxon>Metazoa</taxon>
        <taxon>Ecdysozoa</taxon>
        <taxon>Arthropoda</taxon>
        <taxon>Crustacea</taxon>
        <taxon>Multicrustacea</taxon>
        <taxon>Hexanauplia</taxon>
        <taxon>Copepoda</taxon>
        <taxon>Siphonostomatoida</taxon>
        <taxon>Caligidae</taxon>
        <taxon>Lepeophtheirus</taxon>
    </lineage>
</organism>
<feature type="region of interest" description="Disordered" evidence="1">
    <location>
        <begin position="185"/>
        <end position="221"/>
    </location>
</feature>
<dbReference type="OrthoDB" id="6106870at2759"/>
<sequence>MSSLTDEEDSKRTKSVNGAFAYLRGLIPTEPLDRKLSKIETLRLATSYIEHLATQLNNVEIRKDPKIKTDVFHDLDRYLGGRNPPLVLIPCGVRVNPKNYLEDVLEAHVKPWKMANDTPCLVPSSNRDRRSVCTFCLGKVKAKSIAKNIHDTSSILVPQTPINSNNLVSQVSSHYGHRGYYDNDYHHHHNYTDPSQADSTSHTHHQAAHHHYSIHQRRGGRRRSNLIINTLHGSRSGLICSETLIKEKYV</sequence>
<name>A0A7R8CYT8_LEPSM</name>
<proteinExistence type="predicted"/>
<evidence type="ECO:0000256" key="1">
    <source>
        <dbReference type="SAM" id="MobiDB-lite"/>
    </source>
</evidence>
<dbReference type="Pfam" id="PF00010">
    <property type="entry name" value="HLH"/>
    <property type="match status" value="1"/>
</dbReference>
<dbReference type="GO" id="GO:0000977">
    <property type="term" value="F:RNA polymerase II transcription regulatory region sequence-specific DNA binding"/>
    <property type="evidence" value="ECO:0007669"/>
    <property type="project" value="TreeGrafter"/>
</dbReference>
<dbReference type="InterPro" id="IPR011598">
    <property type="entry name" value="bHLH_dom"/>
</dbReference>
<feature type="compositionally biased region" description="Basic residues" evidence="1">
    <location>
        <begin position="202"/>
        <end position="221"/>
    </location>
</feature>
<evidence type="ECO:0000313" key="3">
    <source>
        <dbReference type="EMBL" id="CAF2971641.1"/>
    </source>
</evidence>
<dbReference type="PANTHER" id="PTHR23349:SF42">
    <property type="entry name" value="BHLH DOMAIN-CONTAINING PROTEIN"/>
    <property type="match status" value="1"/>
</dbReference>
<protein>
    <submittedName>
        <fullName evidence="3">TCF15</fullName>
    </submittedName>
</protein>
<dbReference type="PROSITE" id="PS50888">
    <property type="entry name" value="BHLH"/>
    <property type="match status" value="1"/>
</dbReference>
<dbReference type="SMART" id="SM00353">
    <property type="entry name" value="HLH"/>
    <property type="match status" value="1"/>
</dbReference>
<dbReference type="InterPro" id="IPR036638">
    <property type="entry name" value="HLH_DNA-bd_sf"/>
</dbReference>
<dbReference type="GO" id="GO:0032502">
    <property type="term" value="P:developmental process"/>
    <property type="evidence" value="ECO:0007669"/>
    <property type="project" value="TreeGrafter"/>
</dbReference>
<dbReference type="PANTHER" id="PTHR23349">
    <property type="entry name" value="BASIC HELIX-LOOP-HELIX TRANSCRIPTION FACTOR, TWIST"/>
    <property type="match status" value="1"/>
</dbReference>
<reference evidence="3" key="1">
    <citation type="submission" date="2021-02" db="EMBL/GenBank/DDBJ databases">
        <authorList>
            <person name="Bekaert M."/>
        </authorList>
    </citation>
    <scope>NUCLEOTIDE SEQUENCE</scope>
    <source>
        <strain evidence="3">IoA-00</strain>
    </source>
</reference>
<dbReference type="InterPro" id="IPR050283">
    <property type="entry name" value="E-box_TF_Regulators"/>
</dbReference>
<dbReference type="GO" id="GO:0046983">
    <property type="term" value="F:protein dimerization activity"/>
    <property type="evidence" value="ECO:0007669"/>
    <property type="project" value="InterPro"/>
</dbReference>
<accession>A0A7R8CYT8</accession>